<sequence length="254" mass="27587">MNRKRATGILTLQIAILILFLGGWELGARYGLINTFLFSSPSNIVTILIAQFHRGTLMLNVQVTAYETLVGYLVGAIGGSALGLLLWFSRFVADLTKPFIAALGSIPVLAVAPMLIIWFGTGFRSKVVVAAFSCIVVALINAYQGTEKVDKDQLELFRSFRATKFQTFRKLIIPASTPWLMVSLKLNVGFALVGAIVGEFISANAGVGHMIVVAGASFEIGEVLAGIVLVMLMVLVFNMVIALIDRILKHRHFT</sequence>
<keyword evidence="6 7" id="KW-0472">Membrane</keyword>
<keyword evidence="2 7" id="KW-0813">Transport</keyword>
<feature type="transmembrane region" description="Helical" evidence="7">
    <location>
        <begin position="31"/>
        <end position="49"/>
    </location>
</feature>
<evidence type="ECO:0000256" key="1">
    <source>
        <dbReference type="ARBA" id="ARBA00004651"/>
    </source>
</evidence>
<dbReference type="OrthoDB" id="9796361at2"/>
<feature type="transmembrane region" description="Helical" evidence="7">
    <location>
        <begin position="6"/>
        <end position="24"/>
    </location>
</feature>
<proteinExistence type="inferred from homology"/>
<keyword evidence="10" id="KW-1185">Reference proteome</keyword>
<keyword evidence="3" id="KW-1003">Cell membrane</keyword>
<dbReference type="Pfam" id="PF00528">
    <property type="entry name" value="BPD_transp_1"/>
    <property type="match status" value="1"/>
</dbReference>
<gene>
    <name evidence="9" type="ORF">DDE84_02965</name>
</gene>
<evidence type="ECO:0000256" key="6">
    <source>
        <dbReference type="ARBA" id="ARBA00023136"/>
    </source>
</evidence>
<feature type="transmembrane region" description="Helical" evidence="7">
    <location>
        <begin position="179"/>
        <end position="203"/>
    </location>
</feature>
<dbReference type="InterPro" id="IPR000515">
    <property type="entry name" value="MetI-like"/>
</dbReference>
<evidence type="ECO:0000256" key="7">
    <source>
        <dbReference type="RuleBase" id="RU363032"/>
    </source>
</evidence>
<dbReference type="GO" id="GO:0055085">
    <property type="term" value="P:transmembrane transport"/>
    <property type="evidence" value="ECO:0007669"/>
    <property type="project" value="InterPro"/>
</dbReference>
<evidence type="ECO:0000313" key="10">
    <source>
        <dbReference type="Proteomes" id="UP000325415"/>
    </source>
</evidence>
<dbReference type="PANTHER" id="PTHR30151:SF19">
    <property type="entry name" value="ABC TRANSPORTER PERMEASE"/>
    <property type="match status" value="1"/>
</dbReference>
<dbReference type="Proteomes" id="UP000325415">
    <property type="component" value="Unassembled WGS sequence"/>
</dbReference>
<evidence type="ECO:0000259" key="8">
    <source>
        <dbReference type="PROSITE" id="PS50928"/>
    </source>
</evidence>
<dbReference type="PROSITE" id="PS50928">
    <property type="entry name" value="ABC_TM1"/>
    <property type="match status" value="1"/>
</dbReference>
<keyword evidence="4 7" id="KW-0812">Transmembrane</keyword>
<comment type="similarity">
    <text evidence="7">Belongs to the binding-protein-dependent transport system permease family.</text>
</comment>
<feature type="transmembrane region" description="Helical" evidence="7">
    <location>
        <begin position="223"/>
        <end position="244"/>
    </location>
</feature>
<dbReference type="EMBL" id="QDAG01000002">
    <property type="protein sequence ID" value="KAE8129768.1"/>
    <property type="molecule type" value="Genomic_DNA"/>
</dbReference>
<accession>A0A5N6RZU2</accession>
<feature type="transmembrane region" description="Helical" evidence="7">
    <location>
        <begin position="100"/>
        <end position="121"/>
    </location>
</feature>
<evidence type="ECO:0000313" key="9">
    <source>
        <dbReference type="EMBL" id="KAE8129768.1"/>
    </source>
</evidence>
<comment type="subcellular location">
    <subcellularLocation>
        <location evidence="1 7">Cell membrane</location>
        <topology evidence="1 7">Multi-pass membrane protein</topology>
    </subcellularLocation>
</comment>
<dbReference type="GeneID" id="78126653"/>
<dbReference type="InterPro" id="IPR035906">
    <property type="entry name" value="MetI-like_sf"/>
</dbReference>
<evidence type="ECO:0000256" key="3">
    <source>
        <dbReference type="ARBA" id="ARBA00022475"/>
    </source>
</evidence>
<evidence type="ECO:0000256" key="5">
    <source>
        <dbReference type="ARBA" id="ARBA00022989"/>
    </source>
</evidence>
<dbReference type="SUPFAM" id="SSF161098">
    <property type="entry name" value="MetI-like"/>
    <property type="match status" value="1"/>
</dbReference>
<feature type="transmembrane region" description="Helical" evidence="7">
    <location>
        <begin position="69"/>
        <end position="88"/>
    </location>
</feature>
<keyword evidence="5 7" id="KW-1133">Transmembrane helix</keyword>
<dbReference type="Gene3D" id="1.10.3720.10">
    <property type="entry name" value="MetI-like"/>
    <property type="match status" value="1"/>
</dbReference>
<dbReference type="CDD" id="cd06261">
    <property type="entry name" value="TM_PBP2"/>
    <property type="match status" value="1"/>
</dbReference>
<feature type="transmembrane region" description="Helical" evidence="7">
    <location>
        <begin position="127"/>
        <end position="143"/>
    </location>
</feature>
<dbReference type="RefSeq" id="WP_152580253.1">
    <property type="nucleotide sequence ID" value="NZ_JALCCS010000016.1"/>
</dbReference>
<comment type="caution">
    <text evidence="9">The sequence shown here is derived from an EMBL/GenBank/DDBJ whole genome shotgun (WGS) entry which is preliminary data.</text>
</comment>
<reference evidence="9 10" key="1">
    <citation type="submission" date="2018-04" db="EMBL/GenBank/DDBJ databases">
        <authorList>
            <person name="Eckel V.P."/>
            <person name="Vogel R.F."/>
        </authorList>
    </citation>
    <scope>NUCLEOTIDE SEQUENCE [LARGE SCALE GENOMIC DNA]</scope>
    <source>
        <strain evidence="10">TMW 2.1764</strain>
    </source>
</reference>
<evidence type="ECO:0000256" key="4">
    <source>
        <dbReference type="ARBA" id="ARBA00022692"/>
    </source>
</evidence>
<evidence type="ECO:0000256" key="2">
    <source>
        <dbReference type="ARBA" id="ARBA00022448"/>
    </source>
</evidence>
<feature type="domain" description="ABC transmembrane type-1" evidence="8">
    <location>
        <begin position="57"/>
        <end position="241"/>
    </location>
</feature>
<organism evidence="9 10">
    <name type="scientific">Bifidobacterium tibiigranuli</name>
    <dbReference type="NCBI Taxonomy" id="2172043"/>
    <lineage>
        <taxon>Bacteria</taxon>
        <taxon>Bacillati</taxon>
        <taxon>Actinomycetota</taxon>
        <taxon>Actinomycetes</taxon>
        <taxon>Bifidobacteriales</taxon>
        <taxon>Bifidobacteriaceae</taxon>
        <taxon>Bifidobacterium</taxon>
    </lineage>
</organism>
<dbReference type="GO" id="GO:0005886">
    <property type="term" value="C:plasma membrane"/>
    <property type="evidence" value="ECO:0007669"/>
    <property type="project" value="UniProtKB-SubCell"/>
</dbReference>
<name>A0A5N6RZU2_9BIFI</name>
<protein>
    <submittedName>
        <fullName evidence="9">ABC transporter permease</fullName>
    </submittedName>
</protein>
<dbReference type="AlphaFoldDB" id="A0A5N6RZU2"/>
<dbReference type="PANTHER" id="PTHR30151">
    <property type="entry name" value="ALKANE SULFONATE ABC TRANSPORTER-RELATED, MEMBRANE SUBUNIT"/>
    <property type="match status" value="1"/>
</dbReference>